<evidence type="ECO:0000313" key="3">
    <source>
        <dbReference type="Proteomes" id="UP001152622"/>
    </source>
</evidence>
<reference evidence="2" key="1">
    <citation type="journal article" date="2023" name="Science">
        <title>Genome structures resolve the early diversification of teleost fishes.</title>
        <authorList>
            <person name="Parey E."/>
            <person name="Louis A."/>
            <person name="Montfort J."/>
            <person name="Bouchez O."/>
            <person name="Roques C."/>
            <person name="Iampietro C."/>
            <person name="Lluch J."/>
            <person name="Castinel A."/>
            <person name="Donnadieu C."/>
            <person name="Desvignes T."/>
            <person name="Floi Bucao C."/>
            <person name="Jouanno E."/>
            <person name="Wen M."/>
            <person name="Mejri S."/>
            <person name="Dirks R."/>
            <person name="Jansen H."/>
            <person name="Henkel C."/>
            <person name="Chen W.J."/>
            <person name="Zahm M."/>
            <person name="Cabau C."/>
            <person name="Klopp C."/>
            <person name="Thompson A.W."/>
            <person name="Robinson-Rechavi M."/>
            <person name="Braasch I."/>
            <person name="Lecointre G."/>
            <person name="Bobe J."/>
            <person name="Postlethwait J.H."/>
            <person name="Berthelot C."/>
            <person name="Roest Crollius H."/>
            <person name="Guiguen Y."/>
        </authorList>
    </citation>
    <scope>NUCLEOTIDE SEQUENCE</scope>
    <source>
        <strain evidence="2">WJC10195</strain>
    </source>
</reference>
<dbReference type="AlphaFoldDB" id="A0A9Q1IFQ7"/>
<proteinExistence type="predicted"/>
<dbReference type="Proteomes" id="UP001152622">
    <property type="component" value="Chromosome 18"/>
</dbReference>
<sequence length="209" mass="22390">MQPGRSGHCGPNGSVVPTETDVRSSRHGEPGAKGLAAPGKWRIEDGNKRKHLTWPRNGEVRGRSQVDKQSRAWISRAHQSVRLIRYWREAKAVGSCFDCVKSERETAGGGGQQSQAAVFRGVAFRAPSPRVARISRDGPAAIPAAAGSGEVIACQASLPRSAGGRCRRRARSEARRVGGRWGAVRCFDSSSLKHIKAARSGRCIVVGGM</sequence>
<gene>
    <name evidence="2" type="ORF">SKAU_G00368420</name>
</gene>
<organism evidence="2 3">
    <name type="scientific">Synaphobranchus kaupii</name>
    <name type="common">Kaup's arrowtooth eel</name>
    <dbReference type="NCBI Taxonomy" id="118154"/>
    <lineage>
        <taxon>Eukaryota</taxon>
        <taxon>Metazoa</taxon>
        <taxon>Chordata</taxon>
        <taxon>Craniata</taxon>
        <taxon>Vertebrata</taxon>
        <taxon>Euteleostomi</taxon>
        <taxon>Actinopterygii</taxon>
        <taxon>Neopterygii</taxon>
        <taxon>Teleostei</taxon>
        <taxon>Anguilliformes</taxon>
        <taxon>Synaphobranchidae</taxon>
        <taxon>Synaphobranchus</taxon>
    </lineage>
</organism>
<accession>A0A9Q1IFQ7</accession>
<dbReference type="EMBL" id="JAINUF010000018">
    <property type="protein sequence ID" value="KAJ8337876.1"/>
    <property type="molecule type" value="Genomic_DNA"/>
</dbReference>
<comment type="caution">
    <text evidence="2">The sequence shown here is derived from an EMBL/GenBank/DDBJ whole genome shotgun (WGS) entry which is preliminary data.</text>
</comment>
<keyword evidence="3" id="KW-1185">Reference proteome</keyword>
<feature type="compositionally biased region" description="Basic and acidic residues" evidence="1">
    <location>
        <begin position="20"/>
        <end position="30"/>
    </location>
</feature>
<evidence type="ECO:0000256" key="1">
    <source>
        <dbReference type="SAM" id="MobiDB-lite"/>
    </source>
</evidence>
<protein>
    <submittedName>
        <fullName evidence="2">Uncharacterized protein</fullName>
    </submittedName>
</protein>
<evidence type="ECO:0000313" key="2">
    <source>
        <dbReference type="EMBL" id="KAJ8337876.1"/>
    </source>
</evidence>
<feature type="region of interest" description="Disordered" evidence="1">
    <location>
        <begin position="1"/>
        <end position="39"/>
    </location>
</feature>
<name>A0A9Q1IFQ7_SYNKA</name>